<evidence type="ECO:0000313" key="7">
    <source>
        <dbReference type="Proteomes" id="UP000325641"/>
    </source>
</evidence>
<dbReference type="PANTHER" id="PTHR43080:SF26">
    <property type="entry name" value="REGULATORY PROTEIN"/>
    <property type="match status" value="1"/>
</dbReference>
<feature type="domain" description="CBS" evidence="5">
    <location>
        <begin position="7"/>
        <end position="65"/>
    </location>
</feature>
<gene>
    <name evidence="6" type="ORF">F8237_33420</name>
</gene>
<dbReference type="Pfam" id="PF00571">
    <property type="entry name" value="CBS"/>
    <property type="match status" value="2"/>
</dbReference>
<dbReference type="PROSITE" id="PS50914">
    <property type="entry name" value="BON"/>
    <property type="match status" value="1"/>
</dbReference>
<dbReference type="KEGG" id="bbet:F8237_33420"/>
<keyword evidence="1 2" id="KW-0129">CBS domain</keyword>
<dbReference type="InterPro" id="IPR007055">
    <property type="entry name" value="BON_dom"/>
</dbReference>
<evidence type="ECO:0000256" key="1">
    <source>
        <dbReference type="ARBA" id="ARBA00023122"/>
    </source>
</evidence>
<dbReference type="InterPro" id="IPR017080">
    <property type="entry name" value="UCP036990_CBS_BON"/>
</dbReference>
<feature type="domain" description="CBS" evidence="5">
    <location>
        <begin position="94"/>
        <end position="150"/>
    </location>
</feature>
<dbReference type="Gene3D" id="3.30.1340.30">
    <property type="match status" value="1"/>
</dbReference>
<feature type="domain" description="BON" evidence="4">
    <location>
        <begin position="156"/>
        <end position="223"/>
    </location>
</feature>
<dbReference type="EMBL" id="CP044543">
    <property type="protein sequence ID" value="QFI76871.1"/>
    <property type="molecule type" value="Genomic_DNA"/>
</dbReference>
<evidence type="ECO:0000313" key="6">
    <source>
        <dbReference type="EMBL" id="QFI76871.1"/>
    </source>
</evidence>
<dbReference type="SMART" id="SM00116">
    <property type="entry name" value="CBS"/>
    <property type="match status" value="2"/>
</dbReference>
<evidence type="ECO:0000259" key="5">
    <source>
        <dbReference type="PROSITE" id="PS51371"/>
    </source>
</evidence>
<reference evidence="7" key="1">
    <citation type="submission" date="2019-10" db="EMBL/GenBank/DDBJ databases">
        <title>Complete Genome Sequence of Bradyrhizobium betae type strain PL7HG1T.</title>
        <authorList>
            <person name="Bromfield E.S.P."/>
            <person name="Cloutier S."/>
        </authorList>
    </citation>
    <scope>NUCLEOTIDE SEQUENCE [LARGE SCALE GENOMIC DNA]</scope>
    <source>
        <strain evidence="7">PL7HG1</strain>
    </source>
</reference>
<evidence type="ECO:0000259" key="4">
    <source>
        <dbReference type="PROSITE" id="PS50914"/>
    </source>
</evidence>
<dbReference type="Proteomes" id="UP000325641">
    <property type="component" value="Chromosome"/>
</dbReference>
<dbReference type="OrthoDB" id="9783590at2"/>
<dbReference type="InterPro" id="IPR000644">
    <property type="entry name" value="CBS_dom"/>
</dbReference>
<feature type="region of interest" description="Disordered" evidence="3">
    <location>
        <begin position="231"/>
        <end position="252"/>
    </location>
</feature>
<sequence length="252" mass="27248">MQAHQIMSRRVVTIRPESSVADAIRLMLSHHFSGLPVTDAGGKLVGIVCESDFLRRTEIGTQHARKRLLSLLLGTDRFAREFVKEHGQKVEQIMTPDPVTVAEDTPLDQIAALMESRRVNHILVMHEGRIVGMITSSDFVSAVAGPLTKVPGSLEDDNQIRQSALAAMSDAAWHPSGLNISVRDGVVTLRGVVRSEAARQAAVVACETIPGVLEVEDRLCLQTLRADPEDDYGGGDIASLPAETSTADDEPL</sequence>
<dbReference type="InterPro" id="IPR046342">
    <property type="entry name" value="CBS_dom_sf"/>
</dbReference>
<organism evidence="6 7">
    <name type="scientific">Bradyrhizobium betae</name>
    <dbReference type="NCBI Taxonomy" id="244734"/>
    <lineage>
        <taxon>Bacteria</taxon>
        <taxon>Pseudomonadati</taxon>
        <taxon>Pseudomonadota</taxon>
        <taxon>Alphaproteobacteria</taxon>
        <taxon>Hyphomicrobiales</taxon>
        <taxon>Nitrobacteraceae</taxon>
        <taxon>Bradyrhizobium</taxon>
    </lineage>
</organism>
<dbReference type="Pfam" id="PF04972">
    <property type="entry name" value="BON"/>
    <property type="match status" value="1"/>
</dbReference>
<dbReference type="PIRSF" id="PIRSF036990">
    <property type="entry name" value="UCP036990_CBS_BON"/>
    <property type="match status" value="1"/>
</dbReference>
<dbReference type="PANTHER" id="PTHR43080">
    <property type="entry name" value="CBS DOMAIN-CONTAINING PROTEIN CBSX3, MITOCHONDRIAL"/>
    <property type="match status" value="1"/>
</dbReference>
<name>A0A5P6PF28_9BRAD</name>
<evidence type="ECO:0000256" key="3">
    <source>
        <dbReference type="SAM" id="MobiDB-lite"/>
    </source>
</evidence>
<dbReference type="CDD" id="cd04586">
    <property type="entry name" value="CBS_pair_BON_assoc"/>
    <property type="match status" value="1"/>
</dbReference>
<evidence type="ECO:0000256" key="2">
    <source>
        <dbReference type="PROSITE-ProRule" id="PRU00703"/>
    </source>
</evidence>
<proteinExistence type="predicted"/>
<protein>
    <submittedName>
        <fullName evidence="6">CBS domain-containing protein</fullName>
    </submittedName>
</protein>
<dbReference type="Gene3D" id="3.10.580.10">
    <property type="entry name" value="CBS-domain"/>
    <property type="match status" value="1"/>
</dbReference>
<dbReference type="InterPro" id="IPR051257">
    <property type="entry name" value="Diverse_CBS-Domain"/>
</dbReference>
<dbReference type="PROSITE" id="PS51371">
    <property type="entry name" value="CBS"/>
    <property type="match status" value="2"/>
</dbReference>
<dbReference type="RefSeq" id="WP_151650276.1">
    <property type="nucleotide sequence ID" value="NZ_CP044543.1"/>
</dbReference>
<dbReference type="AlphaFoldDB" id="A0A5P6PF28"/>
<dbReference type="SUPFAM" id="SSF54631">
    <property type="entry name" value="CBS-domain pair"/>
    <property type="match status" value="1"/>
</dbReference>
<accession>A0A5P6PF28</accession>